<dbReference type="PANTHER" id="PTHR11461:SF211">
    <property type="entry name" value="GH10112P-RELATED"/>
    <property type="match status" value="1"/>
</dbReference>
<gene>
    <name evidence="3" type="ORF">KS419_05190</name>
</gene>
<accession>A0ABS6JBS5</accession>
<comment type="caution">
    <text evidence="3">The sequence shown here is derived from an EMBL/GenBank/DDBJ whole genome shotgun (WGS) entry which is preliminary data.</text>
</comment>
<reference evidence="3 4" key="1">
    <citation type="submission" date="2021-06" db="EMBL/GenBank/DDBJ databases">
        <title>Bacillus sp. RD4P76, an endophyte from a halophyte.</title>
        <authorList>
            <person name="Sun J.-Q."/>
        </authorList>
    </citation>
    <scope>NUCLEOTIDE SEQUENCE [LARGE SCALE GENOMIC DNA]</scope>
    <source>
        <strain evidence="3 4">CGMCC 1.15917</strain>
    </source>
</reference>
<dbReference type="CDD" id="cd19588">
    <property type="entry name" value="serpin_miropin-like"/>
    <property type="match status" value="1"/>
</dbReference>
<proteinExistence type="inferred from homology"/>
<dbReference type="RefSeq" id="WP_217065013.1">
    <property type="nucleotide sequence ID" value="NZ_JAHQCS010000058.1"/>
</dbReference>
<keyword evidence="4" id="KW-1185">Reference proteome</keyword>
<dbReference type="InterPro" id="IPR000215">
    <property type="entry name" value="Serpin_fam"/>
</dbReference>
<comment type="similarity">
    <text evidence="1">Belongs to the serpin family.</text>
</comment>
<evidence type="ECO:0000313" key="4">
    <source>
        <dbReference type="Proteomes" id="UP000784880"/>
    </source>
</evidence>
<dbReference type="Proteomes" id="UP000784880">
    <property type="component" value="Unassembled WGS sequence"/>
</dbReference>
<dbReference type="SMART" id="SM00093">
    <property type="entry name" value="SERPIN"/>
    <property type="match status" value="1"/>
</dbReference>
<name>A0ABS6JBS5_9BACI</name>
<dbReference type="Pfam" id="PF00079">
    <property type="entry name" value="Serpin"/>
    <property type="match status" value="1"/>
</dbReference>
<evidence type="ECO:0000259" key="2">
    <source>
        <dbReference type="SMART" id="SM00093"/>
    </source>
</evidence>
<dbReference type="InterPro" id="IPR023795">
    <property type="entry name" value="Serpin_CS"/>
</dbReference>
<dbReference type="InterPro" id="IPR023796">
    <property type="entry name" value="Serpin_dom"/>
</dbReference>
<evidence type="ECO:0000256" key="1">
    <source>
        <dbReference type="RuleBase" id="RU000411"/>
    </source>
</evidence>
<dbReference type="PROSITE" id="PS00284">
    <property type="entry name" value="SERPIN"/>
    <property type="match status" value="1"/>
</dbReference>
<dbReference type="PANTHER" id="PTHR11461">
    <property type="entry name" value="SERINE PROTEASE INHIBITOR, SERPIN"/>
    <property type="match status" value="1"/>
</dbReference>
<organism evidence="3 4">
    <name type="scientific">Evansella tamaricis</name>
    <dbReference type="NCBI Taxonomy" id="2069301"/>
    <lineage>
        <taxon>Bacteria</taxon>
        <taxon>Bacillati</taxon>
        <taxon>Bacillota</taxon>
        <taxon>Bacilli</taxon>
        <taxon>Bacillales</taxon>
        <taxon>Bacillaceae</taxon>
        <taxon>Evansella</taxon>
    </lineage>
</organism>
<sequence>MPGSDDGKYGNDQYDSPETMNERVENFGLNLLDQLFNGKNQLFSPLSIYTALAMVLPGANGQTKKEILQVLKIKDVEENKMHLFHKGLQSTLREYEKELDLNMANSFWIKEDLMIKNDYVEFIKKNYNAHFGEITTKQQINNWIKLRTEGKVEEIVDEINNSLILLLINTVYFQGNWSKPFDKELTSNDFFISENESKITVPFMMLKESLKYDKTDLYEIIKLPYSNNSLYMEIILPKKTVNMKKLINEFLKGDEIWICPESEKVGTLILPKFKLESDLNLNNILMSLSMHSAFNPSTADFLNMVSKEEEIFISDVKHKAYMEVSEEGTEAAAVSSVEMRGGSVGSENTFEMVVNRPFIFQIRENNTGVPVFLGYINNPATKI</sequence>
<dbReference type="EMBL" id="JAHQCS010000058">
    <property type="protein sequence ID" value="MBU9711124.1"/>
    <property type="molecule type" value="Genomic_DNA"/>
</dbReference>
<protein>
    <submittedName>
        <fullName evidence="3">Serpin family protein</fullName>
    </submittedName>
</protein>
<feature type="domain" description="Serpin" evidence="2">
    <location>
        <begin position="29"/>
        <end position="379"/>
    </location>
</feature>
<evidence type="ECO:0000313" key="3">
    <source>
        <dbReference type="EMBL" id="MBU9711124.1"/>
    </source>
</evidence>